<dbReference type="CDD" id="cd00515">
    <property type="entry name" value="HAM1"/>
    <property type="match status" value="1"/>
</dbReference>
<feature type="binding site" evidence="10">
    <location>
        <begin position="161"/>
        <end position="164"/>
    </location>
    <ligand>
        <name>substrate</name>
    </ligand>
</feature>
<dbReference type="GO" id="GO:0017111">
    <property type="term" value="F:ribonucleoside triphosphate phosphatase activity"/>
    <property type="evidence" value="ECO:0007669"/>
    <property type="project" value="InterPro"/>
</dbReference>
<dbReference type="KEGG" id="gog:C1280_24865"/>
<keyword evidence="3 10" id="KW-0479">Metal-binding</keyword>
<comment type="catalytic activity">
    <reaction evidence="9 10">
        <text>XTP + H2O = XMP + diphosphate + H(+)</text>
        <dbReference type="Rhea" id="RHEA:28610"/>
        <dbReference type="ChEBI" id="CHEBI:15377"/>
        <dbReference type="ChEBI" id="CHEBI:15378"/>
        <dbReference type="ChEBI" id="CHEBI:33019"/>
        <dbReference type="ChEBI" id="CHEBI:57464"/>
        <dbReference type="ChEBI" id="CHEBI:61314"/>
        <dbReference type="EC" id="3.6.1.66"/>
    </reaction>
</comment>
<dbReference type="HAMAP" id="MF_01405">
    <property type="entry name" value="Non_canon_purine_NTPase"/>
    <property type="match status" value="1"/>
</dbReference>
<keyword evidence="4 10" id="KW-0547">Nucleotide-binding</keyword>
<dbReference type="GO" id="GO:0036222">
    <property type="term" value="F:XTP diphosphatase activity"/>
    <property type="evidence" value="ECO:0007669"/>
    <property type="project" value="UniProtKB-UniRule"/>
</dbReference>
<dbReference type="EMBL" id="CP025958">
    <property type="protein sequence ID" value="AWM42375.1"/>
    <property type="molecule type" value="Genomic_DNA"/>
</dbReference>
<comment type="catalytic activity">
    <reaction evidence="10">
        <text>ITP + H2O = IMP + diphosphate + H(+)</text>
        <dbReference type="Rhea" id="RHEA:29399"/>
        <dbReference type="ChEBI" id="CHEBI:15377"/>
        <dbReference type="ChEBI" id="CHEBI:15378"/>
        <dbReference type="ChEBI" id="CHEBI:33019"/>
        <dbReference type="ChEBI" id="CHEBI:58053"/>
        <dbReference type="ChEBI" id="CHEBI:61402"/>
        <dbReference type="EC" id="3.6.1.66"/>
    </reaction>
</comment>
<dbReference type="GO" id="GO:0005829">
    <property type="term" value="C:cytosol"/>
    <property type="evidence" value="ECO:0007669"/>
    <property type="project" value="TreeGrafter"/>
</dbReference>
<feature type="binding site" evidence="10">
    <location>
        <begin position="15"/>
        <end position="20"/>
    </location>
    <ligand>
        <name>substrate</name>
    </ligand>
</feature>
<comment type="catalytic activity">
    <reaction evidence="8 10">
        <text>dITP + H2O = dIMP + diphosphate + H(+)</text>
        <dbReference type="Rhea" id="RHEA:28342"/>
        <dbReference type="ChEBI" id="CHEBI:15377"/>
        <dbReference type="ChEBI" id="CHEBI:15378"/>
        <dbReference type="ChEBI" id="CHEBI:33019"/>
        <dbReference type="ChEBI" id="CHEBI:61194"/>
        <dbReference type="ChEBI" id="CHEBI:61382"/>
        <dbReference type="EC" id="3.6.1.66"/>
    </reaction>
</comment>
<feature type="binding site" evidence="10">
    <location>
        <position position="77"/>
    </location>
    <ligand>
        <name>Mg(2+)</name>
        <dbReference type="ChEBI" id="CHEBI:18420"/>
    </ligand>
</feature>
<dbReference type="PANTHER" id="PTHR11067">
    <property type="entry name" value="INOSINE TRIPHOSPHATE PYROPHOSPHATASE/HAM1 PROTEIN"/>
    <property type="match status" value="1"/>
</dbReference>
<feature type="binding site" evidence="10">
    <location>
        <position position="78"/>
    </location>
    <ligand>
        <name>substrate</name>
    </ligand>
</feature>
<evidence type="ECO:0000256" key="10">
    <source>
        <dbReference type="HAMAP-Rule" id="MF_01405"/>
    </source>
</evidence>
<name>A0A2Z3HHC4_9BACT</name>
<evidence type="ECO:0000256" key="4">
    <source>
        <dbReference type="ARBA" id="ARBA00022741"/>
    </source>
</evidence>
<dbReference type="Pfam" id="PF01725">
    <property type="entry name" value="Ham1p_like"/>
    <property type="match status" value="1"/>
</dbReference>
<sequence length="210" mass="22387">MSATESVMIRLVLGSRNKKKLKEMVALLGYLPLDLTDLTPYPDAPEVEETADTFVGNAALKATQLAPVLGAWVIGEDSGLCVPALGGAPGVYSARYAGTHGDDQANNDKLLREMAHLGGADRAAYYVSTAVLADPTGKVIASVEGRCHGAIVEERRGAGGFGYDPLFLVPEYGKTFGELPPEVKQQMSHRAKAFAELRPVMERLVKGELS</sequence>
<protein>
    <recommendedName>
        <fullName evidence="10">dITP/XTP pyrophosphatase</fullName>
        <ecNumber evidence="10">3.6.1.66</ecNumber>
    </recommendedName>
    <alternativeName>
        <fullName evidence="10">Non-canonical purine NTP pyrophosphatase</fullName>
    </alternativeName>
    <alternativeName>
        <fullName evidence="10">Non-standard purine NTP pyrophosphatase</fullName>
    </alternativeName>
    <alternativeName>
        <fullName evidence="10">Nucleoside-triphosphate diphosphatase</fullName>
    </alternativeName>
    <alternativeName>
        <fullName evidence="10">Nucleoside-triphosphate pyrophosphatase</fullName>
        <shortName evidence="10">NTPase</shortName>
    </alternativeName>
</protein>
<keyword evidence="13" id="KW-1185">Reference proteome</keyword>
<gene>
    <name evidence="12" type="primary">rdgB</name>
    <name evidence="12" type="ORF">C1280_24865</name>
</gene>
<keyword evidence="5 10" id="KW-0378">Hydrolase</keyword>
<dbReference type="GO" id="GO:0000166">
    <property type="term" value="F:nucleotide binding"/>
    <property type="evidence" value="ECO:0007669"/>
    <property type="project" value="UniProtKB-KW"/>
</dbReference>
<evidence type="ECO:0000256" key="7">
    <source>
        <dbReference type="ARBA" id="ARBA00023080"/>
    </source>
</evidence>
<dbReference type="GO" id="GO:0036220">
    <property type="term" value="F:ITP diphosphatase activity"/>
    <property type="evidence" value="ECO:0007669"/>
    <property type="project" value="UniProtKB-UniRule"/>
</dbReference>
<dbReference type="OrthoDB" id="9807456at2"/>
<feature type="binding site" evidence="10">
    <location>
        <position position="184"/>
    </location>
    <ligand>
        <name>substrate</name>
    </ligand>
</feature>
<keyword evidence="7 10" id="KW-0546">Nucleotide metabolism</keyword>
<dbReference type="Proteomes" id="UP000245802">
    <property type="component" value="Chromosome"/>
</dbReference>
<evidence type="ECO:0000256" key="5">
    <source>
        <dbReference type="ARBA" id="ARBA00022801"/>
    </source>
</evidence>
<evidence type="ECO:0000256" key="8">
    <source>
        <dbReference type="ARBA" id="ARBA00051875"/>
    </source>
</evidence>
<dbReference type="GO" id="GO:0009146">
    <property type="term" value="P:purine nucleoside triphosphate catabolic process"/>
    <property type="evidence" value="ECO:0007669"/>
    <property type="project" value="UniProtKB-UniRule"/>
</dbReference>
<feature type="binding site" evidence="10">
    <location>
        <begin position="189"/>
        <end position="190"/>
    </location>
    <ligand>
        <name>substrate</name>
    </ligand>
</feature>
<feature type="binding site" evidence="10">
    <location>
        <position position="48"/>
    </location>
    <ligand>
        <name>Mg(2+)</name>
        <dbReference type="ChEBI" id="CHEBI:18420"/>
    </ligand>
</feature>
<proteinExistence type="inferred from homology"/>
<dbReference type="InterPro" id="IPR020922">
    <property type="entry name" value="dITP/XTP_pyrophosphatase"/>
</dbReference>
<dbReference type="GO" id="GO:0009117">
    <property type="term" value="P:nucleotide metabolic process"/>
    <property type="evidence" value="ECO:0007669"/>
    <property type="project" value="UniProtKB-KW"/>
</dbReference>
<dbReference type="EC" id="3.6.1.66" evidence="10"/>
<organism evidence="12 13">
    <name type="scientific">Gemmata obscuriglobus</name>
    <dbReference type="NCBI Taxonomy" id="114"/>
    <lineage>
        <taxon>Bacteria</taxon>
        <taxon>Pseudomonadati</taxon>
        <taxon>Planctomycetota</taxon>
        <taxon>Planctomycetia</taxon>
        <taxon>Gemmatales</taxon>
        <taxon>Gemmataceae</taxon>
        <taxon>Gemmata</taxon>
    </lineage>
</organism>
<comment type="cofactor">
    <cofactor evidence="10">
        <name>Mg(2+)</name>
        <dbReference type="ChEBI" id="CHEBI:18420"/>
    </cofactor>
    <text evidence="10">Binds 1 Mg(2+) ion per subunit.</text>
</comment>
<dbReference type="NCBIfam" id="TIGR00042">
    <property type="entry name" value="RdgB/HAM1 family non-canonical purine NTP pyrophosphatase"/>
    <property type="match status" value="1"/>
</dbReference>
<dbReference type="Gene3D" id="3.90.950.10">
    <property type="match status" value="1"/>
</dbReference>
<dbReference type="InterPro" id="IPR029001">
    <property type="entry name" value="ITPase-like_fam"/>
</dbReference>
<keyword evidence="6 10" id="KW-0460">Magnesium</keyword>
<dbReference type="InterPro" id="IPR002637">
    <property type="entry name" value="RdgB/HAM1"/>
</dbReference>
<feature type="active site" description="Proton acceptor" evidence="10">
    <location>
        <position position="77"/>
    </location>
</feature>
<evidence type="ECO:0000256" key="6">
    <source>
        <dbReference type="ARBA" id="ARBA00022842"/>
    </source>
</evidence>
<dbReference type="GO" id="GO:0035870">
    <property type="term" value="F:dITP diphosphatase activity"/>
    <property type="evidence" value="ECO:0007669"/>
    <property type="project" value="UniProtKB-UniRule"/>
</dbReference>
<dbReference type="AlphaFoldDB" id="A0A2Z3HHC4"/>
<evidence type="ECO:0000313" key="12">
    <source>
        <dbReference type="EMBL" id="AWM42375.1"/>
    </source>
</evidence>
<dbReference type="SUPFAM" id="SSF52972">
    <property type="entry name" value="ITPase-like"/>
    <property type="match status" value="1"/>
</dbReference>
<reference evidence="12 13" key="1">
    <citation type="submission" date="2018-01" db="EMBL/GenBank/DDBJ databases">
        <title>G. obscuriglobus.</title>
        <authorList>
            <person name="Franke J."/>
            <person name="Blomberg W."/>
            <person name="Selmecki A."/>
        </authorList>
    </citation>
    <scope>NUCLEOTIDE SEQUENCE [LARGE SCALE GENOMIC DNA]</scope>
    <source>
        <strain evidence="12 13">DSM 5831</strain>
    </source>
</reference>
<dbReference type="GO" id="GO:0046872">
    <property type="term" value="F:metal ion binding"/>
    <property type="evidence" value="ECO:0007669"/>
    <property type="project" value="UniProtKB-KW"/>
</dbReference>
<evidence type="ECO:0000256" key="2">
    <source>
        <dbReference type="ARBA" id="ARBA00011738"/>
    </source>
</evidence>
<comment type="subunit">
    <text evidence="2 10">Homodimer.</text>
</comment>
<evidence type="ECO:0000256" key="3">
    <source>
        <dbReference type="ARBA" id="ARBA00022723"/>
    </source>
</evidence>
<dbReference type="PANTHER" id="PTHR11067:SF9">
    <property type="entry name" value="INOSINE TRIPHOSPHATE PYROPHOSPHATASE"/>
    <property type="match status" value="1"/>
</dbReference>
<evidence type="ECO:0000256" key="11">
    <source>
        <dbReference type="RuleBase" id="RU003781"/>
    </source>
</evidence>
<comment type="similarity">
    <text evidence="1 10 11">Belongs to the HAM1 NTPase family.</text>
</comment>
<comment type="function">
    <text evidence="10">Pyrophosphatase that catalyzes the hydrolysis of nucleoside triphosphates to their monophosphate derivatives, with a high preference for the non-canonical purine nucleotides XTP (xanthosine triphosphate), dITP (deoxyinosine triphosphate) and ITP. Seems to function as a house-cleaning enzyme that removes non-canonical purine nucleotides from the nucleotide pool, thus preventing their incorporation into DNA/RNA and avoiding chromosomal lesions.</text>
</comment>
<evidence type="ECO:0000256" key="9">
    <source>
        <dbReference type="ARBA" id="ARBA00052017"/>
    </source>
</evidence>
<evidence type="ECO:0000256" key="1">
    <source>
        <dbReference type="ARBA" id="ARBA00008023"/>
    </source>
</evidence>
<evidence type="ECO:0000313" key="13">
    <source>
        <dbReference type="Proteomes" id="UP000245802"/>
    </source>
</evidence>
<accession>A0A2Z3HHC4</accession>
<dbReference type="FunFam" id="3.90.950.10:FF:000001">
    <property type="entry name" value="dITP/XTP pyrophosphatase"/>
    <property type="match status" value="1"/>
</dbReference>